<evidence type="ECO:0000256" key="2">
    <source>
        <dbReference type="ARBA" id="ARBA00022946"/>
    </source>
</evidence>
<reference evidence="3 4" key="1">
    <citation type="journal article" date="2024" name="G3 (Bethesda)">
        <title>Genome assembly of Hibiscus sabdariffa L. provides insights into metabolisms of medicinal natural products.</title>
        <authorList>
            <person name="Kim T."/>
        </authorList>
    </citation>
    <scope>NUCLEOTIDE SEQUENCE [LARGE SCALE GENOMIC DNA]</scope>
    <source>
        <strain evidence="3">TK-2024</strain>
        <tissue evidence="3">Old leaves</tissue>
    </source>
</reference>
<dbReference type="Proteomes" id="UP001472677">
    <property type="component" value="Unassembled WGS sequence"/>
</dbReference>
<name>A0ABR2EYY8_9ROSI</name>
<dbReference type="EMBL" id="JBBPBM010000009">
    <property type="protein sequence ID" value="KAK8567921.1"/>
    <property type="molecule type" value="Genomic_DNA"/>
</dbReference>
<dbReference type="InterPro" id="IPR009044">
    <property type="entry name" value="ssDNA-bd_transcriptional_reg"/>
</dbReference>
<dbReference type="PANTHER" id="PTHR31745">
    <property type="entry name" value="SINGLE-STRANDED DNA-BINDING PROTEIN WHY2, MITOCHONDRIAL"/>
    <property type="match status" value="1"/>
</dbReference>
<proteinExistence type="inferred from homology"/>
<dbReference type="SUPFAM" id="SSF54447">
    <property type="entry name" value="ssDNA-binding transcriptional regulator domain"/>
    <property type="match status" value="1"/>
</dbReference>
<evidence type="ECO:0000313" key="4">
    <source>
        <dbReference type="Proteomes" id="UP001472677"/>
    </source>
</evidence>
<keyword evidence="4" id="KW-1185">Reference proteome</keyword>
<sequence length="67" mass="7472">MDFVEGVQNELLNIDESIHIPITRAEFTVLKSAFSFILPYLLGWHAFANSTKPDATSSVTNANRIYG</sequence>
<keyword evidence="2" id="KW-0809">Transit peptide</keyword>
<comment type="caution">
    <text evidence="3">The sequence shown here is derived from an EMBL/GenBank/DDBJ whole genome shotgun (WGS) entry which is preliminary data.</text>
</comment>
<organism evidence="3 4">
    <name type="scientific">Hibiscus sabdariffa</name>
    <name type="common">roselle</name>
    <dbReference type="NCBI Taxonomy" id="183260"/>
    <lineage>
        <taxon>Eukaryota</taxon>
        <taxon>Viridiplantae</taxon>
        <taxon>Streptophyta</taxon>
        <taxon>Embryophyta</taxon>
        <taxon>Tracheophyta</taxon>
        <taxon>Spermatophyta</taxon>
        <taxon>Magnoliopsida</taxon>
        <taxon>eudicotyledons</taxon>
        <taxon>Gunneridae</taxon>
        <taxon>Pentapetalae</taxon>
        <taxon>rosids</taxon>
        <taxon>malvids</taxon>
        <taxon>Malvales</taxon>
        <taxon>Malvaceae</taxon>
        <taxon>Malvoideae</taxon>
        <taxon>Hibiscus</taxon>
    </lineage>
</organism>
<dbReference type="Gene3D" id="2.30.31.10">
    <property type="entry name" value="Transcriptional Coactivator Pc4, Chain A"/>
    <property type="match status" value="1"/>
</dbReference>
<protein>
    <submittedName>
        <fullName evidence="3">Uncharacterized protein</fullName>
    </submittedName>
</protein>
<evidence type="ECO:0000256" key="1">
    <source>
        <dbReference type="ARBA" id="ARBA00006061"/>
    </source>
</evidence>
<comment type="similarity">
    <text evidence="1">Belongs to the Whirly family.</text>
</comment>
<evidence type="ECO:0000313" key="3">
    <source>
        <dbReference type="EMBL" id="KAK8567921.1"/>
    </source>
</evidence>
<dbReference type="PANTHER" id="PTHR31745:SF2">
    <property type="entry name" value="SINGLE-STRANDED DNA-BINDING PROTEIN WHY1, CHLOROPLASTIC"/>
    <property type="match status" value="1"/>
</dbReference>
<gene>
    <name evidence="3" type="ORF">V6N12_006489</name>
</gene>
<dbReference type="InterPro" id="IPR013742">
    <property type="entry name" value="Whirly"/>
</dbReference>
<accession>A0ABR2EYY8</accession>